<gene>
    <name evidence="1" type="ORF">E5329_11305</name>
</gene>
<dbReference type="Proteomes" id="UP000304953">
    <property type="component" value="Unassembled WGS sequence"/>
</dbReference>
<evidence type="ECO:0000313" key="2">
    <source>
        <dbReference type="Proteomes" id="UP000304953"/>
    </source>
</evidence>
<proteinExistence type="predicted"/>
<accession>A0AC61RX71</accession>
<dbReference type="EMBL" id="SRYA01000019">
    <property type="protein sequence ID" value="TGY96220.1"/>
    <property type="molecule type" value="Genomic_DNA"/>
</dbReference>
<comment type="caution">
    <text evidence="1">The sequence shown here is derived from an EMBL/GenBank/DDBJ whole genome shotgun (WGS) entry which is preliminary data.</text>
</comment>
<protein>
    <submittedName>
        <fullName evidence="1">AAA family ATPase</fullName>
    </submittedName>
</protein>
<keyword evidence="2" id="KW-1185">Reference proteome</keyword>
<evidence type="ECO:0000313" key="1">
    <source>
        <dbReference type="EMBL" id="TGY96220.1"/>
    </source>
</evidence>
<reference evidence="1" key="1">
    <citation type="submission" date="2019-04" db="EMBL/GenBank/DDBJ databases">
        <title>Microbes associate with the intestines of laboratory mice.</title>
        <authorList>
            <person name="Navarre W."/>
            <person name="Wong E."/>
            <person name="Huang K."/>
            <person name="Tropini C."/>
            <person name="Ng K."/>
            <person name="Yu B."/>
        </authorList>
    </citation>
    <scope>NUCLEOTIDE SEQUENCE</scope>
    <source>
        <strain evidence="1">NM01_1-7b</strain>
    </source>
</reference>
<name>A0AC61RX71_9FIRM</name>
<organism evidence="1 2">
    <name type="scientific">Petralouisia muris</name>
    <dbReference type="NCBI Taxonomy" id="3032872"/>
    <lineage>
        <taxon>Bacteria</taxon>
        <taxon>Bacillati</taxon>
        <taxon>Bacillota</taxon>
        <taxon>Clostridia</taxon>
        <taxon>Lachnospirales</taxon>
        <taxon>Lachnospiraceae</taxon>
        <taxon>Petralouisia</taxon>
    </lineage>
</organism>
<sequence length="510" mass="57590">MREEKFETKLREYIDAQMPIIYIDSFDDNKIDEMILKVTGSRKIWEWNELEGCVNRKKTEQGKPVSIHETISGQKSLYDLIRDGACHGELDRKILIVKDIHPYLEETKLVALLKNACLKIERGELETTFIFISPIVRVPRELEKYMVLLQEDFLEEEAIREVICDFLEACNMGSLYEKLLNEIVVAFKGLSKLEIETILALDVSARGKIDRETIQLIVEQKQQMIRKAGILEMIPVTERMEDIGGLKNLKEWLGRKAVILKDMAGARSYGVELPKGVLIAGVPGCGKSLNAKASAQLFEVPLLKLDMGRLMGKYVGESEANLRQAISLAEAISPCVLWVDELEKAFAGIGGTGGGAEVTTRLFGQFLTWMQEKKSAVFVVATANDIMKLPPELMRKGRFDEIFYVKLPAPGEREKIFEIHIRKRRPGDLERIDIKTLVNKTEGYSGADIEGVVKDGIENAFVQGRPCISTSDILEAIEATHSLNEVMKDDIEKLEKEYKERKFKCASSGR</sequence>